<comment type="caution">
    <text evidence="1">The sequence shown here is derived from an EMBL/GenBank/DDBJ whole genome shotgun (WGS) entry which is preliminary data.</text>
</comment>
<keyword evidence="2" id="KW-1185">Reference proteome</keyword>
<gene>
    <name evidence="1" type="ORF">GCM10012286_35040</name>
</gene>
<proteinExistence type="predicted"/>
<evidence type="ECO:0000313" key="2">
    <source>
        <dbReference type="Proteomes" id="UP000656881"/>
    </source>
</evidence>
<evidence type="ECO:0008006" key="3">
    <source>
        <dbReference type="Google" id="ProtNLM"/>
    </source>
</evidence>
<protein>
    <recommendedName>
        <fullName evidence="3">GNAT family N-acetyltransferase</fullName>
    </recommendedName>
</protein>
<accession>A0ABQ2M1K1</accession>
<sequence length="50" mass="5197">MHIGTRSAPVLDLQELVARVARGEQEAFAGVYDDVATASASNRGPGSIVI</sequence>
<reference evidence="2" key="1">
    <citation type="journal article" date="2019" name="Int. J. Syst. Evol. Microbiol.">
        <title>The Global Catalogue of Microorganisms (GCM) 10K type strain sequencing project: providing services to taxonomists for standard genome sequencing and annotation.</title>
        <authorList>
            <consortium name="The Broad Institute Genomics Platform"/>
            <consortium name="The Broad Institute Genome Sequencing Center for Infectious Disease"/>
            <person name="Wu L."/>
            <person name="Ma J."/>
        </authorList>
    </citation>
    <scope>NUCLEOTIDE SEQUENCE [LARGE SCALE GENOMIC DNA]</scope>
    <source>
        <strain evidence="2">CGMCC 4.7349</strain>
    </source>
</reference>
<organism evidence="1 2">
    <name type="scientific">Streptomyces lasiicapitis</name>
    <dbReference type="NCBI Taxonomy" id="1923961"/>
    <lineage>
        <taxon>Bacteria</taxon>
        <taxon>Bacillati</taxon>
        <taxon>Actinomycetota</taxon>
        <taxon>Actinomycetes</taxon>
        <taxon>Kitasatosporales</taxon>
        <taxon>Streptomycetaceae</taxon>
        <taxon>Streptomyces</taxon>
    </lineage>
</organism>
<dbReference type="EMBL" id="BMNG01000007">
    <property type="protein sequence ID" value="GGO45771.1"/>
    <property type="molecule type" value="Genomic_DNA"/>
</dbReference>
<name>A0ABQ2M1K1_9ACTN</name>
<dbReference type="Proteomes" id="UP000656881">
    <property type="component" value="Unassembled WGS sequence"/>
</dbReference>
<evidence type="ECO:0000313" key="1">
    <source>
        <dbReference type="EMBL" id="GGO45771.1"/>
    </source>
</evidence>